<keyword evidence="3" id="KW-0677">Repeat</keyword>
<dbReference type="InterPro" id="IPR013087">
    <property type="entry name" value="Znf_C2H2_type"/>
</dbReference>
<evidence type="ECO:0000256" key="2">
    <source>
        <dbReference type="ARBA" id="ARBA00022723"/>
    </source>
</evidence>
<dbReference type="GO" id="GO:0010468">
    <property type="term" value="P:regulation of gene expression"/>
    <property type="evidence" value="ECO:0007669"/>
    <property type="project" value="TreeGrafter"/>
</dbReference>
<evidence type="ECO:0000256" key="8">
    <source>
        <dbReference type="SAM" id="MobiDB-lite"/>
    </source>
</evidence>
<dbReference type="InterPro" id="IPR036236">
    <property type="entry name" value="Znf_C2H2_sf"/>
</dbReference>
<comment type="subcellular location">
    <subcellularLocation>
        <location evidence="1">Nucleus</location>
    </subcellularLocation>
</comment>
<keyword evidence="5" id="KW-0862">Zinc</keyword>
<evidence type="ECO:0000313" key="10">
    <source>
        <dbReference type="EMBL" id="GFT81292.1"/>
    </source>
</evidence>
<accession>A0A8X6PP39</accession>
<evidence type="ECO:0000313" key="11">
    <source>
        <dbReference type="Proteomes" id="UP000887013"/>
    </source>
</evidence>
<proteinExistence type="predicted"/>
<evidence type="ECO:0000256" key="7">
    <source>
        <dbReference type="PROSITE-ProRule" id="PRU00042"/>
    </source>
</evidence>
<dbReference type="GO" id="GO:0008270">
    <property type="term" value="F:zinc ion binding"/>
    <property type="evidence" value="ECO:0007669"/>
    <property type="project" value="UniProtKB-KW"/>
</dbReference>
<feature type="domain" description="C2H2-type" evidence="9">
    <location>
        <begin position="55"/>
        <end position="77"/>
    </location>
</feature>
<keyword evidence="6" id="KW-0539">Nucleus</keyword>
<comment type="caution">
    <text evidence="10">The sequence shown here is derived from an EMBL/GenBank/DDBJ whole genome shotgun (WGS) entry which is preliminary data.</text>
</comment>
<evidence type="ECO:0000256" key="5">
    <source>
        <dbReference type="ARBA" id="ARBA00022833"/>
    </source>
</evidence>
<dbReference type="Proteomes" id="UP000887013">
    <property type="component" value="Unassembled WGS sequence"/>
</dbReference>
<dbReference type="PANTHER" id="PTHR16515">
    <property type="entry name" value="PR DOMAIN ZINC FINGER PROTEIN"/>
    <property type="match status" value="1"/>
</dbReference>
<dbReference type="Pfam" id="PF13894">
    <property type="entry name" value="zf-C2H2_4"/>
    <property type="match status" value="1"/>
</dbReference>
<feature type="region of interest" description="Disordered" evidence="8">
    <location>
        <begin position="1"/>
        <end position="21"/>
    </location>
</feature>
<evidence type="ECO:0000256" key="3">
    <source>
        <dbReference type="ARBA" id="ARBA00022737"/>
    </source>
</evidence>
<name>A0A8X6PP39_NEPPI</name>
<dbReference type="Gene3D" id="3.30.160.60">
    <property type="entry name" value="Classic Zinc Finger"/>
    <property type="match status" value="2"/>
</dbReference>
<dbReference type="EMBL" id="BMAW01072115">
    <property type="protein sequence ID" value="GFT81292.1"/>
    <property type="molecule type" value="Genomic_DNA"/>
</dbReference>
<reference evidence="10" key="1">
    <citation type="submission" date="2020-08" db="EMBL/GenBank/DDBJ databases">
        <title>Multicomponent nature underlies the extraordinary mechanical properties of spider dragline silk.</title>
        <authorList>
            <person name="Kono N."/>
            <person name="Nakamura H."/>
            <person name="Mori M."/>
            <person name="Yoshida Y."/>
            <person name="Ohtoshi R."/>
            <person name="Malay A.D."/>
            <person name="Moran D.A.P."/>
            <person name="Tomita M."/>
            <person name="Numata K."/>
            <person name="Arakawa K."/>
        </authorList>
    </citation>
    <scope>NUCLEOTIDE SEQUENCE</scope>
</reference>
<evidence type="ECO:0000256" key="1">
    <source>
        <dbReference type="ARBA" id="ARBA00004123"/>
    </source>
</evidence>
<dbReference type="PANTHER" id="PTHR16515:SF49">
    <property type="entry name" value="GASTRULA ZINC FINGER PROTEIN XLCGF49.1-LIKE-RELATED"/>
    <property type="match status" value="1"/>
</dbReference>
<organism evidence="10 11">
    <name type="scientific">Nephila pilipes</name>
    <name type="common">Giant wood spider</name>
    <name type="synonym">Nephila maculata</name>
    <dbReference type="NCBI Taxonomy" id="299642"/>
    <lineage>
        <taxon>Eukaryota</taxon>
        <taxon>Metazoa</taxon>
        <taxon>Ecdysozoa</taxon>
        <taxon>Arthropoda</taxon>
        <taxon>Chelicerata</taxon>
        <taxon>Arachnida</taxon>
        <taxon>Araneae</taxon>
        <taxon>Araneomorphae</taxon>
        <taxon>Entelegynae</taxon>
        <taxon>Araneoidea</taxon>
        <taxon>Nephilidae</taxon>
        <taxon>Nephila</taxon>
    </lineage>
</organism>
<dbReference type="AlphaFoldDB" id="A0A8X6PP39"/>
<dbReference type="InterPro" id="IPR050331">
    <property type="entry name" value="Zinc_finger"/>
</dbReference>
<evidence type="ECO:0000256" key="6">
    <source>
        <dbReference type="ARBA" id="ARBA00023242"/>
    </source>
</evidence>
<dbReference type="SUPFAM" id="SSF57667">
    <property type="entry name" value="beta-beta-alpha zinc fingers"/>
    <property type="match status" value="1"/>
</dbReference>
<dbReference type="GO" id="GO:0005634">
    <property type="term" value="C:nucleus"/>
    <property type="evidence" value="ECO:0007669"/>
    <property type="project" value="UniProtKB-SubCell"/>
</dbReference>
<sequence length="141" mass="16708">MSAYRKKERGPSVRPSRLTPVPNVDQSRLVFPWEVPNQHQSQEDTVMSSAHEHRLRCTLCPREFSVSSDYIAHLELHERHVYNCRYCSRSYKTRVGLMRHERVHAERIYTCLQCFQKFSLESHLKRHMTTHSTPDSTHNSD</sequence>
<keyword evidence="4 7" id="KW-0863">Zinc-finger</keyword>
<keyword evidence="11" id="KW-1185">Reference proteome</keyword>
<gene>
    <name evidence="10" type="ORF">NPIL_359341</name>
</gene>
<evidence type="ECO:0000256" key="4">
    <source>
        <dbReference type="ARBA" id="ARBA00022771"/>
    </source>
</evidence>
<keyword evidence="2" id="KW-0479">Metal-binding</keyword>
<feature type="domain" description="C2H2-type" evidence="9">
    <location>
        <begin position="82"/>
        <end position="105"/>
    </location>
</feature>
<dbReference type="SMART" id="SM00355">
    <property type="entry name" value="ZnF_C2H2"/>
    <property type="match status" value="3"/>
</dbReference>
<dbReference type="PROSITE" id="PS50157">
    <property type="entry name" value="ZINC_FINGER_C2H2_2"/>
    <property type="match status" value="3"/>
</dbReference>
<protein>
    <recommendedName>
        <fullName evidence="9">C2H2-type domain-containing protein</fullName>
    </recommendedName>
</protein>
<dbReference type="PROSITE" id="PS00028">
    <property type="entry name" value="ZINC_FINGER_C2H2_1"/>
    <property type="match status" value="2"/>
</dbReference>
<dbReference type="FunFam" id="3.30.160.60:FF:000100">
    <property type="entry name" value="Zinc finger 45-like"/>
    <property type="match status" value="1"/>
</dbReference>
<dbReference type="OrthoDB" id="10004641at2759"/>
<feature type="domain" description="C2H2-type" evidence="9">
    <location>
        <begin position="109"/>
        <end position="136"/>
    </location>
</feature>
<dbReference type="Pfam" id="PF00096">
    <property type="entry name" value="zf-C2H2"/>
    <property type="match status" value="2"/>
</dbReference>
<evidence type="ECO:0000259" key="9">
    <source>
        <dbReference type="PROSITE" id="PS50157"/>
    </source>
</evidence>